<keyword evidence="2" id="KW-1185">Reference proteome</keyword>
<comment type="caution">
    <text evidence="1">The sequence shown here is derived from an EMBL/GenBank/DDBJ whole genome shotgun (WGS) entry which is preliminary data.</text>
</comment>
<proteinExistence type="predicted"/>
<evidence type="ECO:0000313" key="1">
    <source>
        <dbReference type="EMBL" id="PJJ84639.1"/>
    </source>
</evidence>
<reference evidence="1 2" key="1">
    <citation type="submission" date="2017-11" db="EMBL/GenBank/DDBJ databases">
        <title>Genomic Encyclopedia of Archaeal and Bacterial Type Strains, Phase II (KMG-II): From Individual Species to Whole Genera.</title>
        <authorList>
            <person name="Goeker M."/>
        </authorList>
    </citation>
    <scope>NUCLEOTIDE SEQUENCE [LARGE SCALE GENOMIC DNA]</scope>
    <source>
        <strain evidence="1 2">DSM 28175</strain>
    </source>
</reference>
<accession>A0A2H9VV18</accession>
<sequence length="347" mass="39998">MNQQFSFLTYYSHHGLITQVVKGSIATTLRKDLIKASSLPELIARHDINQAFNKSVVDYIRANDVKPLETLMVGYQKMSPNTFFWIETTITFNGAPDAWEQFNYQGKKPSYFKCVIKLPEIGYTIEAQLNAEHMYTTSAVDQLSKMKRKFLFGYVQEVNGKIITVRAILIGDRVLHNDAMVLYETRSEINAHEIDEFRDMKKISYKNKSLDLEINRVIPERDVKKYLAEIISESDVDKDWGGEQSDLFTTHLHIDGERLRAAFVLKGPSKFHKMQMNDLGKNGDQIARLFDEPADIFILQHCHHISSAVIKTMDAFANQINRPRKYCIINGIDTLRILKAYKKLPKL</sequence>
<name>A0A2H9VV18_9SPHI</name>
<protein>
    <submittedName>
        <fullName evidence="1">Uncharacterized protein</fullName>
    </submittedName>
</protein>
<dbReference type="AlphaFoldDB" id="A0A2H9VV18"/>
<evidence type="ECO:0000313" key="2">
    <source>
        <dbReference type="Proteomes" id="UP000242687"/>
    </source>
</evidence>
<dbReference type="EMBL" id="PGFJ01000001">
    <property type="protein sequence ID" value="PJJ84639.1"/>
    <property type="molecule type" value="Genomic_DNA"/>
</dbReference>
<organism evidence="1 2">
    <name type="scientific">Mucilaginibacter auburnensis</name>
    <dbReference type="NCBI Taxonomy" id="1457233"/>
    <lineage>
        <taxon>Bacteria</taxon>
        <taxon>Pseudomonadati</taxon>
        <taxon>Bacteroidota</taxon>
        <taxon>Sphingobacteriia</taxon>
        <taxon>Sphingobacteriales</taxon>
        <taxon>Sphingobacteriaceae</taxon>
        <taxon>Mucilaginibacter</taxon>
    </lineage>
</organism>
<dbReference type="Proteomes" id="UP000242687">
    <property type="component" value="Unassembled WGS sequence"/>
</dbReference>
<dbReference type="OrthoDB" id="1495486at2"/>
<gene>
    <name evidence="1" type="ORF">CLV57_1655</name>
</gene>
<dbReference type="RefSeq" id="WP_100340823.1">
    <property type="nucleotide sequence ID" value="NZ_PGFJ01000001.1"/>
</dbReference>